<proteinExistence type="predicted"/>
<feature type="domain" description="ABC3 transporter permease C-terminal" evidence="7">
    <location>
        <begin position="272"/>
        <end position="392"/>
    </location>
</feature>
<evidence type="ECO:0000256" key="5">
    <source>
        <dbReference type="ARBA" id="ARBA00023136"/>
    </source>
</evidence>
<evidence type="ECO:0000256" key="1">
    <source>
        <dbReference type="ARBA" id="ARBA00004651"/>
    </source>
</evidence>
<feature type="domain" description="MacB-like periplasmic core" evidence="8">
    <location>
        <begin position="21"/>
        <end position="230"/>
    </location>
</feature>
<evidence type="ECO:0000256" key="2">
    <source>
        <dbReference type="ARBA" id="ARBA00022475"/>
    </source>
</evidence>
<dbReference type="InterPro" id="IPR050250">
    <property type="entry name" value="Macrolide_Exporter_MacB"/>
</dbReference>
<reference evidence="9" key="1">
    <citation type="journal article" date="2021" name="PeerJ">
        <title>Extensive microbial diversity within the chicken gut microbiome revealed by metagenomics and culture.</title>
        <authorList>
            <person name="Gilroy R."/>
            <person name="Ravi A."/>
            <person name="Getino M."/>
            <person name="Pursley I."/>
            <person name="Horton D.L."/>
            <person name="Alikhan N.F."/>
            <person name="Baker D."/>
            <person name="Gharbi K."/>
            <person name="Hall N."/>
            <person name="Watson M."/>
            <person name="Adriaenssens E.M."/>
            <person name="Foster-Nyarko E."/>
            <person name="Jarju S."/>
            <person name="Secka A."/>
            <person name="Antonio M."/>
            <person name="Oren A."/>
            <person name="Chaudhuri R.R."/>
            <person name="La Ragione R."/>
            <person name="Hildebrand F."/>
            <person name="Pallen M.J."/>
        </authorList>
    </citation>
    <scope>NUCLEOTIDE SEQUENCE</scope>
    <source>
        <strain evidence="9">742</strain>
    </source>
</reference>
<dbReference type="GO" id="GO:0022857">
    <property type="term" value="F:transmembrane transporter activity"/>
    <property type="evidence" value="ECO:0007669"/>
    <property type="project" value="TreeGrafter"/>
</dbReference>
<name>A0A9E2KJI6_9FIRM</name>
<evidence type="ECO:0000259" key="8">
    <source>
        <dbReference type="Pfam" id="PF12704"/>
    </source>
</evidence>
<organism evidence="9 10">
    <name type="scientific">Candidatus Faecalibacterium intestinavium</name>
    <dbReference type="NCBI Taxonomy" id="2838580"/>
    <lineage>
        <taxon>Bacteria</taxon>
        <taxon>Bacillati</taxon>
        <taxon>Bacillota</taxon>
        <taxon>Clostridia</taxon>
        <taxon>Eubacteriales</taxon>
        <taxon>Oscillospiraceae</taxon>
        <taxon>Faecalibacterium</taxon>
    </lineage>
</organism>
<dbReference type="InterPro" id="IPR003838">
    <property type="entry name" value="ABC3_permease_C"/>
</dbReference>
<feature type="transmembrane region" description="Helical" evidence="6">
    <location>
        <begin position="361"/>
        <end position="382"/>
    </location>
</feature>
<dbReference type="GO" id="GO:0005886">
    <property type="term" value="C:plasma membrane"/>
    <property type="evidence" value="ECO:0007669"/>
    <property type="project" value="UniProtKB-SubCell"/>
</dbReference>
<dbReference type="Pfam" id="PF02687">
    <property type="entry name" value="FtsX"/>
    <property type="match status" value="1"/>
</dbReference>
<dbReference type="AlphaFoldDB" id="A0A9E2KJI6"/>
<gene>
    <name evidence="9" type="ORF">H9864_03870</name>
</gene>
<evidence type="ECO:0000256" key="3">
    <source>
        <dbReference type="ARBA" id="ARBA00022692"/>
    </source>
</evidence>
<evidence type="ECO:0000256" key="4">
    <source>
        <dbReference type="ARBA" id="ARBA00022989"/>
    </source>
</evidence>
<dbReference type="PANTHER" id="PTHR30572:SF15">
    <property type="entry name" value="ABC TRANSPORTER PERMEASE"/>
    <property type="match status" value="1"/>
</dbReference>
<dbReference type="PANTHER" id="PTHR30572">
    <property type="entry name" value="MEMBRANE COMPONENT OF TRANSPORTER-RELATED"/>
    <property type="match status" value="1"/>
</dbReference>
<sequence>MLYDTLYQAFQNVWSNKFRAILTMLGIVIGVTAVMVIAGLGSGMAAAMKDSFSSMGTNLLTVSIFGRGQRNASVEEILAIGQARPDLFSAVSPVVSLNGEVRAGAVKLRRTTVTGVSEEYLGLQSYRVAQGRGLIYADLLDRKMVCVIGDYLSRTAYGGNPLGQTIKVGPHAFTIVGVLAPKVTQTAYQEGSADDCICLPYTAALRLSRQTTAPAYTVVLADEGQAPAAKAFFEAELYRIFRSPSSYYVTSLSELLQTATRTIDMVVGVLTAIAGISLLVGGIGIMNIMMVTVSERTREIGVRKALGAREGLILWMFVVEAAATSALGGAVGILLGLLLSAGANLFLPSLLPGMALSIRPTFQSGASAFLISAGIGVLFGYLPARHAARLNPIQALRHD</sequence>
<keyword evidence="2" id="KW-1003">Cell membrane</keyword>
<feature type="transmembrane region" description="Helical" evidence="6">
    <location>
        <begin position="21"/>
        <end position="48"/>
    </location>
</feature>
<accession>A0A9E2KJI6</accession>
<evidence type="ECO:0000256" key="6">
    <source>
        <dbReference type="SAM" id="Phobius"/>
    </source>
</evidence>
<keyword evidence="5 6" id="KW-0472">Membrane</keyword>
<feature type="transmembrane region" description="Helical" evidence="6">
    <location>
        <begin position="312"/>
        <end position="341"/>
    </location>
</feature>
<evidence type="ECO:0000313" key="10">
    <source>
        <dbReference type="Proteomes" id="UP000824178"/>
    </source>
</evidence>
<dbReference type="InterPro" id="IPR025857">
    <property type="entry name" value="MacB_PCD"/>
</dbReference>
<evidence type="ECO:0000313" key="9">
    <source>
        <dbReference type="EMBL" id="MBU3819496.1"/>
    </source>
</evidence>
<keyword evidence="4 6" id="KW-1133">Transmembrane helix</keyword>
<keyword evidence="3 6" id="KW-0812">Transmembrane</keyword>
<protein>
    <submittedName>
        <fullName evidence="9">ABC transporter permease</fullName>
    </submittedName>
</protein>
<dbReference type="Proteomes" id="UP000824178">
    <property type="component" value="Unassembled WGS sequence"/>
</dbReference>
<feature type="transmembrane region" description="Helical" evidence="6">
    <location>
        <begin position="265"/>
        <end position="291"/>
    </location>
</feature>
<comment type="subcellular location">
    <subcellularLocation>
        <location evidence="1">Cell membrane</location>
        <topology evidence="1">Multi-pass membrane protein</topology>
    </subcellularLocation>
</comment>
<dbReference type="Pfam" id="PF12704">
    <property type="entry name" value="MacB_PCD"/>
    <property type="match status" value="1"/>
</dbReference>
<reference evidence="9" key="2">
    <citation type="submission" date="2021-04" db="EMBL/GenBank/DDBJ databases">
        <authorList>
            <person name="Gilroy R."/>
        </authorList>
    </citation>
    <scope>NUCLEOTIDE SEQUENCE</scope>
    <source>
        <strain evidence="9">742</strain>
    </source>
</reference>
<dbReference type="EMBL" id="JAHLFH010000078">
    <property type="protein sequence ID" value="MBU3819496.1"/>
    <property type="molecule type" value="Genomic_DNA"/>
</dbReference>
<comment type="caution">
    <text evidence="9">The sequence shown here is derived from an EMBL/GenBank/DDBJ whole genome shotgun (WGS) entry which is preliminary data.</text>
</comment>
<evidence type="ECO:0000259" key="7">
    <source>
        <dbReference type="Pfam" id="PF02687"/>
    </source>
</evidence>